<dbReference type="EMBL" id="JAJSOF020000043">
    <property type="protein sequence ID" value="KAJ4425389.1"/>
    <property type="molecule type" value="Genomic_DNA"/>
</dbReference>
<evidence type="ECO:0000259" key="3">
    <source>
        <dbReference type="Pfam" id="PF20700"/>
    </source>
</evidence>
<feature type="domain" description="Mutator-like transposase" evidence="3">
    <location>
        <begin position="13"/>
        <end position="107"/>
    </location>
</feature>
<organism evidence="4 5">
    <name type="scientific">Periplaneta americana</name>
    <name type="common">American cockroach</name>
    <name type="synonym">Blatta americana</name>
    <dbReference type="NCBI Taxonomy" id="6978"/>
    <lineage>
        <taxon>Eukaryota</taxon>
        <taxon>Metazoa</taxon>
        <taxon>Ecdysozoa</taxon>
        <taxon>Arthropoda</taxon>
        <taxon>Hexapoda</taxon>
        <taxon>Insecta</taxon>
        <taxon>Pterygota</taxon>
        <taxon>Neoptera</taxon>
        <taxon>Polyneoptera</taxon>
        <taxon>Dictyoptera</taxon>
        <taxon>Blattodea</taxon>
        <taxon>Blattoidea</taxon>
        <taxon>Blattidae</taxon>
        <taxon>Blattinae</taxon>
        <taxon>Periplaneta</taxon>
    </lineage>
</organism>
<feature type="chain" id="PRO_5045907089" description="Mutator-like transposase domain-containing protein" evidence="2">
    <location>
        <begin position="18"/>
        <end position="284"/>
    </location>
</feature>
<reference evidence="4 5" key="1">
    <citation type="journal article" date="2022" name="Allergy">
        <title>Genome assembly and annotation of Periplaneta americana reveal a comprehensive cockroach allergen profile.</title>
        <authorList>
            <person name="Wang L."/>
            <person name="Xiong Q."/>
            <person name="Saelim N."/>
            <person name="Wang L."/>
            <person name="Nong W."/>
            <person name="Wan A.T."/>
            <person name="Shi M."/>
            <person name="Liu X."/>
            <person name="Cao Q."/>
            <person name="Hui J.H.L."/>
            <person name="Sookrung N."/>
            <person name="Leung T.F."/>
            <person name="Tungtrongchitr A."/>
            <person name="Tsui S.K.W."/>
        </authorList>
    </citation>
    <scope>NUCLEOTIDE SEQUENCE [LARGE SCALE GENOMIC DNA]</scope>
    <source>
        <strain evidence="4">PWHHKU_190912</strain>
    </source>
</reference>
<proteinExistence type="predicted"/>
<comment type="caution">
    <text evidence="4">The sequence shown here is derived from an EMBL/GenBank/DDBJ whole genome shotgun (WGS) entry which is preliminary data.</text>
</comment>
<sequence>MHIMSDLLMLCVQLGSKVEVVTIQSMKQAVQKAVEENSGNRDLTAPFDATWHKRWHTPLHGVVTATSVYTGKVLDMAILSKHCRCVRESKGEHEGNCTANYSGTSGDENPQHHLCPKGTESWCKYNMGLETGEKYIHHHCLPLPIMEVIKPVFRDLAAPELLKKCLHGQTQNPNECVNSVIWSRIPKTVFVGLETLHFGAYDAIATFNDVNIARCEVFNNMGMEIGLNMVRLMIALDKERLRAAERAVKSMEILARQEGRSTKRKLEEEFADNEDSPSYGTGMY</sequence>
<protein>
    <recommendedName>
        <fullName evidence="3">Mutator-like transposase domain-containing protein</fullName>
    </recommendedName>
</protein>
<keyword evidence="5" id="KW-1185">Reference proteome</keyword>
<dbReference type="Proteomes" id="UP001148838">
    <property type="component" value="Unassembled WGS sequence"/>
</dbReference>
<feature type="signal peptide" evidence="2">
    <location>
        <begin position="1"/>
        <end position="17"/>
    </location>
</feature>
<feature type="region of interest" description="Disordered" evidence="1">
    <location>
        <begin position="264"/>
        <end position="284"/>
    </location>
</feature>
<dbReference type="Pfam" id="PF20700">
    <property type="entry name" value="Mutator"/>
    <property type="match status" value="1"/>
</dbReference>
<evidence type="ECO:0000313" key="4">
    <source>
        <dbReference type="EMBL" id="KAJ4425389.1"/>
    </source>
</evidence>
<dbReference type="InterPro" id="IPR049012">
    <property type="entry name" value="Mutator_transp_dom"/>
</dbReference>
<keyword evidence="2" id="KW-0732">Signal</keyword>
<evidence type="ECO:0000313" key="5">
    <source>
        <dbReference type="Proteomes" id="UP001148838"/>
    </source>
</evidence>
<evidence type="ECO:0000256" key="1">
    <source>
        <dbReference type="SAM" id="MobiDB-lite"/>
    </source>
</evidence>
<gene>
    <name evidence="4" type="ORF">ANN_28004</name>
</gene>
<accession>A0ABQ8RUP5</accession>
<evidence type="ECO:0000256" key="2">
    <source>
        <dbReference type="SAM" id="SignalP"/>
    </source>
</evidence>
<name>A0ABQ8RUP5_PERAM</name>